<evidence type="ECO:0000256" key="1">
    <source>
        <dbReference type="ARBA" id="ARBA00006484"/>
    </source>
</evidence>
<keyword evidence="2 4" id="KW-0560">Oxidoreductase</keyword>
<evidence type="ECO:0000259" key="3">
    <source>
        <dbReference type="SMART" id="SM00822"/>
    </source>
</evidence>
<dbReference type="Gene3D" id="3.40.50.720">
    <property type="entry name" value="NAD(P)-binding Rossmann-like Domain"/>
    <property type="match status" value="1"/>
</dbReference>
<dbReference type="InterPro" id="IPR002347">
    <property type="entry name" value="SDR_fam"/>
</dbReference>
<comment type="similarity">
    <text evidence="1">Belongs to the short-chain dehydrogenases/reductases (SDR) family.</text>
</comment>
<dbReference type="AlphaFoldDB" id="A0A5B8L5L7"/>
<accession>A0A5B8L5L7</accession>
<dbReference type="PROSITE" id="PS00061">
    <property type="entry name" value="ADH_SHORT"/>
    <property type="match status" value="1"/>
</dbReference>
<dbReference type="NCBIfam" id="NF005559">
    <property type="entry name" value="PRK07231.1"/>
    <property type="match status" value="1"/>
</dbReference>
<dbReference type="Proteomes" id="UP000321389">
    <property type="component" value="Chromosome"/>
</dbReference>
<dbReference type="InterPro" id="IPR020904">
    <property type="entry name" value="Sc_DH/Rdtase_CS"/>
</dbReference>
<keyword evidence="5" id="KW-1185">Reference proteome</keyword>
<sequence>MATRSVGRRGVTPARRSCCRGVEIQAVALVVGKTALVTGAAAGIGRATAICFAREGARVLVSDLNADGGEETVSLIRSGGGEATFVKADVSLAADVAALVAKTLETYGKLDCACNNAGIEGTVVPLVEQADDNFDAIMAVNARGTFLCLKAEITEMLKSGGGAIVNLASVAGLIGFPGLAPYVASKHAINGLTRNAALEYARQGIRVNAVCPGGIDTRMLDSLADQASGGALDAHQMLDPLHPIGRIGTPEEVAEMIVWLCSSRASSVTGAIIPVDGGYVSQ</sequence>
<dbReference type="PRINTS" id="PR00080">
    <property type="entry name" value="SDRFAMILY"/>
</dbReference>
<reference evidence="4" key="1">
    <citation type="submission" date="2020-04" db="EMBL/GenBank/DDBJ databases">
        <title>Nitratireductor sp. nov. isolated from mangrove soil.</title>
        <authorList>
            <person name="Ye Y."/>
        </authorList>
    </citation>
    <scope>NUCLEOTIDE SEQUENCE</scope>
    <source>
        <strain evidence="4">SY7</strain>
    </source>
</reference>
<dbReference type="GO" id="GO:0047936">
    <property type="term" value="F:glucose 1-dehydrogenase [NAD(P)+] activity"/>
    <property type="evidence" value="ECO:0007669"/>
    <property type="project" value="UniProtKB-EC"/>
</dbReference>
<organism evidence="4 5">
    <name type="scientific">Nitratireductor mangrovi</name>
    <dbReference type="NCBI Taxonomy" id="2599600"/>
    <lineage>
        <taxon>Bacteria</taxon>
        <taxon>Pseudomonadati</taxon>
        <taxon>Pseudomonadota</taxon>
        <taxon>Alphaproteobacteria</taxon>
        <taxon>Hyphomicrobiales</taxon>
        <taxon>Phyllobacteriaceae</taxon>
        <taxon>Nitratireductor</taxon>
    </lineage>
</organism>
<evidence type="ECO:0000313" key="5">
    <source>
        <dbReference type="Proteomes" id="UP000321389"/>
    </source>
</evidence>
<dbReference type="PANTHER" id="PTHR24321:SF11">
    <property type="entry name" value="BLR0893 PROTEIN"/>
    <property type="match status" value="1"/>
</dbReference>
<dbReference type="KEGG" id="niy:FQ775_13765"/>
<name>A0A5B8L5L7_9HYPH</name>
<dbReference type="PRINTS" id="PR00081">
    <property type="entry name" value="GDHRDH"/>
</dbReference>
<protein>
    <submittedName>
        <fullName evidence="4">Glucose 1-dehydrogenase</fullName>
        <ecNumber evidence="4">1.1.1.47</ecNumber>
    </submittedName>
</protein>
<dbReference type="SMART" id="SM00822">
    <property type="entry name" value="PKS_KR"/>
    <property type="match status" value="1"/>
</dbReference>
<dbReference type="EMBL" id="CP042301">
    <property type="protein sequence ID" value="QDZ03336.2"/>
    <property type="molecule type" value="Genomic_DNA"/>
</dbReference>
<evidence type="ECO:0000256" key="2">
    <source>
        <dbReference type="ARBA" id="ARBA00023002"/>
    </source>
</evidence>
<gene>
    <name evidence="4" type="ORF">FQ775_13765</name>
</gene>
<dbReference type="SUPFAM" id="SSF51735">
    <property type="entry name" value="NAD(P)-binding Rossmann-fold domains"/>
    <property type="match status" value="1"/>
</dbReference>
<feature type="domain" description="Ketoreductase" evidence="3">
    <location>
        <begin position="33"/>
        <end position="218"/>
    </location>
</feature>
<dbReference type="InterPro" id="IPR036291">
    <property type="entry name" value="NAD(P)-bd_dom_sf"/>
</dbReference>
<dbReference type="CDD" id="cd05233">
    <property type="entry name" value="SDR_c"/>
    <property type="match status" value="1"/>
</dbReference>
<dbReference type="EC" id="1.1.1.47" evidence="4"/>
<dbReference type="Pfam" id="PF13561">
    <property type="entry name" value="adh_short_C2"/>
    <property type="match status" value="1"/>
</dbReference>
<dbReference type="RefSeq" id="WP_167813001.1">
    <property type="nucleotide sequence ID" value="NZ_CP042301.2"/>
</dbReference>
<dbReference type="FunFam" id="3.40.50.720:FF:000084">
    <property type="entry name" value="Short-chain dehydrogenase reductase"/>
    <property type="match status" value="1"/>
</dbReference>
<dbReference type="InterPro" id="IPR057326">
    <property type="entry name" value="KR_dom"/>
</dbReference>
<evidence type="ECO:0000313" key="4">
    <source>
        <dbReference type="EMBL" id="QDZ03336.2"/>
    </source>
</evidence>
<proteinExistence type="inferred from homology"/>
<dbReference type="PANTHER" id="PTHR24321">
    <property type="entry name" value="DEHYDROGENASES, SHORT CHAIN"/>
    <property type="match status" value="1"/>
</dbReference>